<comment type="subcellular location">
    <subcellularLocation>
        <location evidence="1">Membrane</location>
        <topology evidence="1">Multi-pass membrane protein</topology>
    </subcellularLocation>
</comment>
<dbReference type="AlphaFoldDB" id="M0A553"/>
<dbReference type="InterPro" id="IPR002549">
    <property type="entry name" value="AI-2E-like"/>
</dbReference>
<dbReference type="Proteomes" id="UP000011519">
    <property type="component" value="Unassembled WGS sequence"/>
</dbReference>
<feature type="transmembrane region" description="Helical" evidence="7">
    <location>
        <begin position="100"/>
        <end position="122"/>
    </location>
</feature>
<feature type="transmembrane region" description="Helical" evidence="7">
    <location>
        <begin position="181"/>
        <end position="205"/>
    </location>
</feature>
<feature type="transmembrane region" description="Helical" evidence="7">
    <location>
        <begin position="348"/>
        <end position="376"/>
    </location>
</feature>
<reference evidence="8 9" key="1">
    <citation type="journal article" date="2014" name="PLoS Genet.">
        <title>Phylogenetically driven sequencing of extremely halophilic archaea reveals strategies for static and dynamic osmo-response.</title>
        <authorList>
            <person name="Becker E.A."/>
            <person name="Seitzer P.M."/>
            <person name="Tritt A."/>
            <person name="Larsen D."/>
            <person name="Krusor M."/>
            <person name="Yao A.I."/>
            <person name="Wu D."/>
            <person name="Madern D."/>
            <person name="Eisen J.A."/>
            <person name="Darling A.E."/>
            <person name="Facciotti M.T."/>
        </authorList>
    </citation>
    <scope>NUCLEOTIDE SEQUENCE [LARGE SCALE GENOMIC DNA]</scope>
    <source>
        <strain evidence="8 9">JCM 10989</strain>
    </source>
</reference>
<feature type="transmembrane region" description="Helical" evidence="7">
    <location>
        <begin position="314"/>
        <end position="336"/>
    </location>
</feature>
<feature type="transmembrane region" description="Helical" evidence="7">
    <location>
        <begin position="269"/>
        <end position="302"/>
    </location>
</feature>
<comment type="similarity">
    <text evidence="2">Belongs to the autoinducer-2 exporter (AI-2E) (TC 2.A.86) family.</text>
</comment>
<evidence type="ECO:0000256" key="5">
    <source>
        <dbReference type="ARBA" id="ARBA00023136"/>
    </source>
</evidence>
<gene>
    <name evidence="8" type="ORF">C483_05863</name>
</gene>
<proteinExistence type="inferred from homology"/>
<evidence type="ECO:0000256" key="6">
    <source>
        <dbReference type="SAM" id="MobiDB-lite"/>
    </source>
</evidence>
<dbReference type="OrthoDB" id="282734at2157"/>
<evidence type="ECO:0000256" key="7">
    <source>
        <dbReference type="SAM" id="Phobius"/>
    </source>
</evidence>
<feature type="region of interest" description="Disordered" evidence="6">
    <location>
        <begin position="1"/>
        <end position="30"/>
    </location>
</feature>
<dbReference type="Pfam" id="PF01594">
    <property type="entry name" value="AI-2E_transport"/>
    <property type="match status" value="1"/>
</dbReference>
<keyword evidence="9" id="KW-1185">Reference proteome</keyword>
<dbReference type="RefSeq" id="WP_006652413.1">
    <property type="nucleotide sequence ID" value="NZ_AOIM01000014.1"/>
</dbReference>
<dbReference type="STRING" id="1227493.C483_05863"/>
<keyword evidence="4 7" id="KW-1133">Transmembrane helix</keyword>
<evidence type="ECO:0000256" key="4">
    <source>
        <dbReference type="ARBA" id="ARBA00022989"/>
    </source>
</evidence>
<organism evidence="8 9">
    <name type="scientific">Natrialba hulunbeirensis JCM 10989</name>
    <dbReference type="NCBI Taxonomy" id="1227493"/>
    <lineage>
        <taxon>Archaea</taxon>
        <taxon>Methanobacteriati</taxon>
        <taxon>Methanobacteriota</taxon>
        <taxon>Stenosarchaea group</taxon>
        <taxon>Halobacteria</taxon>
        <taxon>Halobacteriales</taxon>
        <taxon>Natrialbaceae</taxon>
        <taxon>Natrialba</taxon>
    </lineage>
</organism>
<feature type="transmembrane region" description="Helical" evidence="7">
    <location>
        <begin position="47"/>
        <end position="80"/>
    </location>
</feature>
<name>M0A553_9EURY</name>
<evidence type="ECO:0000313" key="8">
    <source>
        <dbReference type="EMBL" id="ELY93466.1"/>
    </source>
</evidence>
<keyword evidence="3 7" id="KW-0812">Transmembrane</keyword>
<feature type="compositionally biased region" description="Acidic residues" evidence="6">
    <location>
        <begin position="7"/>
        <end position="21"/>
    </location>
</feature>
<evidence type="ECO:0000256" key="2">
    <source>
        <dbReference type="ARBA" id="ARBA00009773"/>
    </source>
</evidence>
<sequence>MATGNGGDDEADSGELDDEDTVTTTPPTTNAAPSVSLNRLLPVRSRLAWWLLALVVAAILLWLLLAYLGIVAFGLFLYYVGRPAARRLEVTVGTTARAAVLTILLGIVPLVVFLGSVVAIAIGQVLTLTDADVDQALETVAPGLGLILDRPPESPAELASMLVDRLRPADATALLEYGTGVLAQLATLVFTVTLLFAFVYLLLCYDRVIAGWLRSLGDHRDATGLQYLRGVDRELSQVYAGQMLTVVGVVLLAWVLFRALNLVAPAAVAVPVPILVALVIGIASFIPLVGRSLVYIPLVAYLTIRALQTDPQTLWVPAAVAVLGWVVIDPIIRYWVRPSLSSHGTPSSVMLVGYLVGGATVGWYGVFLAPLVVVAIRRFLTAVFPRLVRGETLSGPTK</sequence>
<feature type="transmembrane region" description="Helical" evidence="7">
    <location>
        <begin position="238"/>
        <end position="257"/>
    </location>
</feature>
<accession>M0A553</accession>
<protein>
    <submittedName>
        <fullName evidence="8">Permease</fullName>
    </submittedName>
</protein>
<dbReference type="PATRIC" id="fig|1227493.4.peg.1145"/>
<evidence type="ECO:0000256" key="1">
    <source>
        <dbReference type="ARBA" id="ARBA00004141"/>
    </source>
</evidence>
<dbReference type="EMBL" id="AOIM01000014">
    <property type="protein sequence ID" value="ELY93466.1"/>
    <property type="molecule type" value="Genomic_DNA"/>
</dbReference>
<evidence type="ECO:0000313" key="9">
    <source>
        <dbReference type="Proteomes" id="UP000011519"/>
    </source>
</evidence>
<dbReference type="GO" id="GO:0016020">
    <property type="term" value="C:membrane"/>
    <property type="evidence" value="ECO:0007669"/>
    <property type="project" value="UniProtKB-SubCell"/>
</dbReference>
<comment type="caution">
    <text evidence="8">The sequence shown here is derived from an EMBL/GenBank/DDBJ whole genome shotgun (WGS) entry which is preliminary data.</text>
</comment>
<evidence type="ECO:0000256" key="3">
    <source>
        <dbReference type="ARBA" id="ARBA00022692"/>
    </source>
</evidence>
<keyword evidence="5 7" id="KW-0472">Membrane</keyword>